<dbReference type="OMA" id="KAAGYMT"/>
<evidence type="ECO:0000313" key="13">
    <source>
        <dbReference type="EMBL" id="KAA8908606.1"/>
    </source>
</evidence>
<dbReference type="GO" id="GO:0004035">
    <property type="term" value="F:alkaline phosphatase activity"/>
    <property type="evidence" value="ECO:0007669"/>
    <property type="project" value="UniProtKB-EC"/>
</dbReference>
<sequence length="548" mass="59514">MTESEPLLGEIGGTDATNRRRHHKLAWYQWAFIVPSVVALVLAGLLITQNNQHAVPIPPVDVRGKKNVIMMVTDGMGPASLSLARSFRQHRDNLPLNDTLVLDRYLVGSSRTRSSSSLVTDSAAGATAFSCALKSYNGAIGVSPDGKPCGTVLEALKLQGYLTGLVVTTRVTDATPGAFSAHVDYRWQEDQIAEQQLNQPGLGRMVDLIIGGGRCFYTPKGKGGCRSDERDLVAEAQQQGWTYFSDVKGYEEIAKNKSVPLPLLGLVAKGDIPFDIDRDPKSHPSLKQQAQLALRALSDATKDSDQGFFLLIEGSRIDHAGHQNDPAAQVREVLAYDEAFQAVIDFVDNSDVETVVISTSDHETGGLVTARQISAEYPNYAWYPQVLVDAQKSGEYVAQVLQNSFGAAEMPLEAAGKEKLRKQVQRHLGVDDLTNGEVKSIEQALNSPQLVYVLNNIVSVRSETGWTTHGHSAVDVNIYAHTNSPSLNHALDALRGNHENIEIGAFMEAVTGSDLAAITEQVKHADHKPRRRRGTTVDAFHQAIAGPN</sequence>
<dbReference type="GO" id="GO:0019637">
    <property type="term" value="P:organophosphate metabolic process"/>
    <property type="evidence" value="ECO:0007669"/>
    <property type="project" value="UniProtKB-ARBA"/>
</dbReference>
<feature type="binding site" evidence="9">
    <location>
        <position position="74"/>
    </location>
    <ligand>
        <name>Zn(2+)</name>
        <dbReference type="ChEBI" id="CHEBI:29105"/>
        <label>2</label>
    </ligand>
</feature>
<dbReference type="Pfam" id="PF00245">
    <property type="entry name" value="Alk_phosphatase"/>
    <property type="match status" value="1"/>
</dbReference>
<feature type="binding site" evidence="9">
    <location>
        <position position="361"/>
    </location>
    <ligand>
        <name>Zn(2+)</name>
        <dbReference type="ChEBI" id="CHEBI:29105"/>
        <label>2</label>
    </ligand>
</feature>
<evidence type="ECO:0000256" key="2">
    <source>
        <dbReference type="ARBA" id="ARBA00012647"/>
    </source>
</evidence>
<feature type="binding site" evidence="9">
    <location>
        <position position="471"/>
    </location>
    <ligand>
        <name>Zn(2+)</name>
        <dbReference type="ChEBI" id="CHEBI:29105"/>
        <label>2</label>
    </ligand>
</feature>
<keyword evidence="12" id="KW-1133">Transmembrane helix</keyword>
<evidence type="ECO:0000256" key="11">
    <source>
        <dbReference type="RuleBase" id="RU003947"/>
    </source>
</evidence>
<dbReference type="GO" id="GO:0046872">
    <property type="term" value="F:metal ion binding"/>
    <property type="evidence" value="ECO:0007669"/>
    <property type="project" value="UniProtKB-KW"/>
</dbReference>
<dbReference type="PRINTS" id="PR00113">
    <property type="entry name" value="ALKPHPHTASE"/>
</dbReference>
<keyword evidence="14" id="KW-1185">Reference proteome</keyword>
<keyword evidence="4 9" id="KW-0479">Metal-binding</keyword>
<keyword evidence="5 11" id="KW-0378">Hydrolase</keyword>
<name>A0A642UZG0_DIURU</name>
<feature type="binding site" evidence="9">
    <location>
        <position position="313"/>
    </location>
    <ligand>
        <name>Mg(2+)</name>
        <dbReference type="ChEBI" id="CHEBI:18420"/>
    </ligand>
</feature>
<keyword evidence="6 9" id="KW-0862">Zinc</keyword>
<dbReference type="InterPro" id="IPR001952">
    <property type="entry name" value="Alkaline_phosphatase"/>
</dbReference>
<evidence type="ECO:0000313" key="14">
    <source>
        <dbReference type="Proteomes" id="UP000449547"/>
    </source>
</evidence>
<comment type="catalytic activity">
    <reaction evidence="11">
        <text>a phosphate monoester + H2O = an alcohol + phosphate</text>
        <dbReference type="Rhea" id="RHEA:15017"/>
        <dbReference type="ChEBI" id="CHEBI:15377"/>
        <dbReference type="ChEBI" id="CHEBI:30879"/>
        <dbReference type="ChEBI" id="CHEBI:43474"/>
        <dbReference type="ChEBI" id="CHEBI:67140"/>
        <dbReference type="EC" id="3.1.3.1"/>
    </reaction>
</comment>
<dbReference type="OrthoDB" id="7392499at2759"/>
<dbReference type="Proteomes" id="UP000449547">
    <property type="component" value="Unassembled WGS sequence"/>
</dbReference>
<dbReference type="EC" id="3.1.3.1" evidence="2 11"/>
<evidence type="ECO:0000256" key="3">
    <source>
        <dbReference type="ARBA" id="ARBA00022553"/>
    </source>
</evidence>
<feature type="binding site" evidence="9">
    <location>
        <position position="173"/>
    </location>
    <ligand>
        <name>Mg(2+)</name>
        <dbReference type="ChEBI" id="CHEBI:18420"/>
    </ligand>
</feature>
<comment type="similarity">
    <text evidence="1 10">Belongs to the alkaline phosphatase family.</text>
</comment>
<dbReference type="EMBL" id="SWFT01000005">
    <property type="protein sequence ID" value="KAA8908606.1"/>
    <property type="molecule type" value="Genomic_DNA"/>
</dbReference>
<evidence type="ECO:0000256" key="12">
    <source>
        <dbReference type="SAM" id="Phobius"/>
    </source>
</evidence>
<dbReference type="RefSeq" id="XP_034015094.1">
    <property type="nucleotide sequence ID" value="XM_034154038.1"/>
</dbReference>
<comment type="cofactor">
    <cofactor evidence="9">
        <name>Mg(2+)</name>
        <dbReference type="ChEBI" id="CHEBI:18420"/>
    </cofactor>
    <text evidence="9">Binds 1 Mg(2+) ion.</text>
</comment>
<dbReference type="PANTHER" id="PTHR11596:SF5">
    <property type="entry name" value="ALKALINE PHOSPHATASE"/>
    <property type="match status" value="1"/>
</dbReference>
<evidence type="ECO:0000256" key="6">
    <source>
        <dbReference type="ARBA" id="ARBA00022833"/>
    </source>
</evidence>
<comment type="caution">
    <text evidence="13">The sequence shown here is derived from an EMBL/GenBank/DDBJ whole genome shotgun (WGS) entry which is preliminary data.</text>
</comment>
<dbReference type="SMART" id="SM00098">
    <property type="entry name" value="alkPPc"/>
    <property type="match status" value="1"/>
</dbReference>
<dbReference type="VEuPathDB" id="FungiDB:DIURU_000149"/>
<gene>
    <name evidence="13" type="ORF">DIURU_000149</name>
</gene>
<organism evidence="13 14">
    <name type="scientific">Diutina rugosa</name>
    <name type="common">Yeast</name>
    <name type="synonym">Candida rugosa</name>
    <dbReference type="NCBI Taxonomy" id="5481"/>
    <lineage>
        <taxon>Eukaryota</taxon>
        <taxon>Fungi</taxon>
        <taxon>Dikarya</taxon>
        <taxon>Ascomycota</taxon>
        <taxon>Saccharomycotina</taxon>
        <taxon>Pichiomycetes</taxon>
        <taxon>Debaryomycetaceae</taxon>
        <taxon>Diutina</taxon>
    </lineage>
</organism>
<dbReference type="AlphaFoldDB" id="A0A642UZG0"/>
<reference evidence="13 14" key="1">
    <citation type="submission" date="2019-07" db="EMBL/GenBank/DDBJ databases">
        <title>Genome assembly of two rare yeast pathogens: Diutina rugosa and Trichomonascus ciferrii.</title>
        <authorList>
            <person name="Mixao V."/>
            <person name="Saus E."/>
            <person name="Hansen A."/>
            <person name="Lass-Flor C."/>
            <person name="Gabaldon T."/>
        </authorList>
    </citation>
    <scope>NUCLEOTIDE SEQUENCE [LARGE SCALE GENOMIC DNA]</scope>
    <source>
        <strain evidence="13 14">CBS 613</strain>
    </source>
</reference>
<feature type="active site" description="Phosphoserine intermediate" evidence="8">
    <location>
        <position position="122"/>
    </location>
</feature>
<feature type="binding site" evidence="9">
    <location>
        <position position="322"/>
    </location>
    <ligand>
        <name>Zn(2+)</name>
        <dbReference type="ChEBI" id="CHEBI:29105"/>
        <label>2</label>
    </ligand>
</feature>
<comment type="cofactor">
    <cofactor evidence="9">
        <name>Zn(2+)</name>
        <dbReference type="ChEBI" id="CHEBI:29105"/>
    </cofactor>
    <text evidence="9">Binds 2 Zn(2+) ions.</text>
</comment>
<proteinExistence type="inferred from homology"/>
<protein>
    <recommendedName>
        <fullName evidence="2 11">Alkaline phosphatase</fullName>
        <ecNumber evidence="2 11">3.1.3.1</ecNumber>
    </recommendedName>
</protein>
<feature type="binding site" evidence="9">
    <location>
        <position position="74"/>
    </location>
    <ligand>
        <name>Mg(2+)</name>
        <dbReference type="ChEBI" id="CHEBI:18420"/>
    </ligand>
</feature>
<dbReference type="CDD" id="cd16012">
    <property type="entry name" value="ALP"/>
    <property type="match status" value="1"/>
</dbReference>
<dbReference type="SUPFAM" id="SSF53649">
    <property type="entry name" value="Alkaline phosphatase-like"/>
    <property type="match status" value="1"/>
</dbReference>
<evidence type="ECO:0000256" key="10">
    <source>
        <dbReference type="RuleBase" id="RU003946"/>
    </source>
</evidence>
<evidence type="ECO:0000256" key="7">
    <source>
        <dbReference type="ARBA" id="ARBA00022842"/>
    </source>
</evidence>
<feature type="binding site" evidence="9">
    <location>
        <position position="318"/>
    </location>
    <ligand>
        <name>Zn(2+)</name>
        <dbReference type="ChEBI" id="CHEBI:29105"/>
        <label>2</label>
    </ligand>
</feature>
<dbReference type="InterPro" id="IPR017850">
    <property type="entry name" value="Alkaline_phosphatase_core_sf"/>
</dbReference>
<dbReference type="GeneID" id="54778802"/>
<evidence type="ECO:0000256" key="4">
    <source>
        <dbReference type="ARBA" id="ARBA00022723"/>
    </source>
</evidence>
<keyword evidence="3" id="KW-0597">Phosphoprotein</keyword>
<dbReference type="PROSITE" id="PS00123">
    <property type="entry name" value="ALKALINE_PHOSPHATASE"/>
    <property type="match status" value="1"/>
</dbReference>
<feature type="transmembrane region" description="Helical" evidence="12">
    <location>
        <begin position="27"/>
        <end position="47"/>
    </location>
</feature>
<evidence type="ECO:0000256" key="8">
    <source>
        <dbReference type="PIRSR" id="PIRSR601952-1"/>
    </source>
</evidence>
<keyword evidence="12" id="KW-0472">Membrane</keyword>
<keyword evidence="7 9" id="KW-0460">Magnesium</keyword>
<dbReference type="PANTHER" id="PTHR11596">
    <property type="entry name" value="ALKALINE PHOSPHATASE"/>
    <property type="match status" value="1"/>
</dbReference>
<dbReference type="Gene3D" id="3.40.720.10">
    <property type="entry name" value="Alkaline Phosphatase, subunit A"/>
    <property type="match status" value="1"/>
</dbReference>
<dbReference type="Gene3D" id="1.10.60.40">
    <property type="match status" value="1"/>
</dbReference>
<accession>A0A642UZG0</accession>
<dbReference type="InterPro" id="IPR018299">
    <property type="entry name" value="Alkaline_phosphatase_AS"/>
</dbReference>
<dbReference type="GO" id="GO:0000329">
    <property type="term" value="C:fungal-type vacuole membrane"/>
    <property type="evidence" value="ECO:0007669"/>
    <property type="project" value="TreeGrafter"/>
</dbReference>
<evidence type="ECO:0000256" key="9">
    <source>
        <dbReference type="PIRSR" id="PIRSR601952-2"/>
    </source>
</evidence>
<feature type="binding site" evidence="9">
    <location>
        <position position="175"/>
    </location>
    <ligand>
        <name>Mg(2+)</name>
        <dbReference type="ChEBI" id="CHEBI:18420"/>
    </ligand>
</feature>
<feature type="binding site" evidence="9">
    <location>
        <position position="362"/>
    </location>
    <ligand>
        <name>Zn(2+)</name>
        <dbReference type="ChEBI" id="CHEBI:29105"/>
        <label>2</label>
    </ligand>
</feature>
<keyword evidence="12" id="KW-0812">Transmembrane</keyword>
<evidence type="ECO:0000256" key="1">
    <source>
        <dbReference type="ARBA" id="ARBA00005984"/>
    </source>
</evidence>
<dbReference type="FunFam" id="3.40.720.10:FF:000063">
    <property type="entry name" value="Alkaline phosphatase"/>
    <property type="match status" value="1"/>
</dbReference>
<evidence type="ECO:0000256" key="5">
    <source>
        <dbReference type="ARBA" id="ARBA00022801"/>
    </source>
</evidence>